<dbReference type="GO" id="GO:0005524">
    <property type="term" value="F:ATP binding"/>
    <property type="evidence" value="ECO:0007669"/>
    <property type="project" value="UniProtKB-UniRule"/>
</dbReference>
<sequence>MNAPDRIPENLAVPPHSQEAEQSVLGALLIDNDAIDRIPELRADQFYRYDHRIIFECIARMIMAGRNADVVTVYEALGTAGKVDQIGGLPYLNALAQNVPGSAGIRRYAEIVIERAQLRGVLCAVDEIGAMVHNRAGKTAAEIIAEAQARFEPLAEARSFEPKEVGPILTSIVEEIDARYHGAELPVVSTGFRDLDAKLGGGLRGSELVVVAGRPSMGKTAFSMAIAGNVAQEGGSVLVFSLEMSGKSLHQRNIARVGGIRLDHVLDGKKIVEEDWPRLTHAVQVMSEMQMLVDDQSGLSLAEIVSRSRNVKRRSGLDLILVDYIGLMTGGTEERQDLKIGSYSAGLKGLAKQLDVPVIALAQLNRGVEQRPNKRPNMGDLRDSGAIEQDADIILMLYRDEVYNPDSPDRGTAEIIVGKQRNGETGPVRLAFAGEYQRFADLAPGYVRSEQPERQRARRGFE</sequence>
<evidence type="ECO:0000256" key="1">
    <source>
        <dbReference type="ARBA" id="ARBA00008428"/>
    </source>
</evidence>
<protein>
    <recommendedName>
        <fullName evidence="11 12">Replicative DNA helicase</fullName>
        <ecNumber evidence="11 12">5.6.2.3</ecNumber>
    </recommendedName>
</protein>
<dbReference type="GO" id="GO:0006269">
    <property type="term" value="P:DNA replication, synthesis of primer"/>
    <property type="evidence" value="ECO:0007669"/>
    <property type="project" value="UniProtKB-UniRule"/>
</dbReference>
<dbReference type="InterPro" id="IPR003593">
    <property type="entry name" value="AAA+_ATPase"/>
</dbReference>
<feature type="domain" description="SF4 helicase" evidence="13">
    <location>
        <begin position="181"/>
        <end position="446"/>
    </location>
</feature>
<keyword evidence="2 12" id="KW-0639">Primosome</keyword>
<keyword evidence="7 12" id="KW-0067">ATP-binding</keyword>
<evidence type="ECO:0000256" key="5">
    <source>
        <dbReference type="ARBA" id="ARBA00022801"/>
    </source>
</evidence>
<dbReference type="InterPro" id="IPR007693">
    <property type="entry name" value="DNA_helicase_DnaB-like_N"/>
</dbReference>
<dbReference type="GO" id="GO:0043139">
    <property type="term" value="F:5'-3' DNA helicase activity"/>
    <property type="evidence" value="ECO:0007669"/>
    <property type="project" value="UniProtKB-EC"/>
</dbReference>
<comment type="catalytic activity">
    <reaction evidence="10 12">
        <text>ATP + H2O = ADP + phosphate + H(+)</text>
        <dbReference type="Rhea" id="RHEA:13065"/>
        <dbReference type="ChEBI" id="CHEBI:15377"/>
        <dbReference type="ChEBI" id="CHEBI:15378"/>
        <dbReference type="ChEBI" id="CHEBI:30616"/>
        <dbReference type="ChEBI" id="CHEBI:43474"/>
        <dbReference type="ChEBI" id="CHEBI:456216"/>
        <dbReference type="EC" id="5.6.2.3"/>
    </reaction>
</comment>
<dbReference type="CDD" id="cd00984">
    <property type="entry name" value="DnaB_C"/>
    <property type="match status" value="1"/>
</dbReference>
<comment type="function">
    <text evidence="12">The main replicative DNA helicase, it participates in initiation and elongation during chromosome replication. Travels ahead of the DNA replisome, separating dsDNA into templates for DNA synthesis. A processive ATP-dependent 5'-3' DNA helicase it has DNA-dependent ATPase activity.</text>
</comment>
<evidence type="ECO:0000256" key="12">
    <source>
        <dbReference type="RuleBase" id="RU362085"/>
    </source>
</evidence>
<proteinExistence type="inferred from homology"/>
<reference evidence="14 15" key="1">
    <citation type="submission" date="2020-04" db="EMBL/GenBank/DDBJ databases">
        <authorList>
            <person name="De Canck E."/>
        </authorList>
    </citation>
    <scope>NUCLEOTIDE SEQUENCE [LARGE SCALE GENOMIC DNA]</scope>
    <source>
        <strain evidence="14 15">LMG 22037</strain>
    </source>
</reference>
<dbReference type="AlphaFoldDB" id="A0A6J5CB43"/>
<dbReference type="GO" id="GO:0016787">
    <property type="term" value="F:hydrolase activity"/>
    <property type="evidence" value="ECO:0007669"/>
    <property type="project" value="UniProtKB-KW"/>
</dbReference>
<evidence type="ECO:0000256" key="8">
    <source>
        <dbReference type="ARBA" id="ARBA00023125"/>
    </source>
</evidence>
<dbReference type="PANTHER" id="PTHR30153:SF2">
    <property type="entry name" value="REPLICATIVE DNA HELICASE"/>
    <property type="match status" value="1"/>
</dbReference>
<organism evidence="14 15">
    <name type="scientific">Paraburkholderia phenoliruptrix</name>
    <dbReference type="NCBI Taxonomy" id="252970"/>
    <lineage>
        <taxon>Bacteria</taxon>
        <taxon>Pseudomonadati</taxon>
        <taxon>Pseudomonadota</taxon>
        <taxon>Betaproteobacteria</taxon>
        <taxon>Burkholderiales</taxon>
        <taxon>Burkholderiaceae</taxon>
        <taxon>Paraburkholderia</taxon>
    </lineage>
</organism>
<dbReference type="Pfam" id="PF00772">
    <property type="entry name" value="DnaB"/>
    <property type="match status" value="1"/>
</dbReference>
<dbReference type="InterPro" id="IPR016136">
    <property type="entry name" value="DNA_helicase_N/primase_C"/>
</dbReference>
<dbReference type="SMART" id="SM00382">
    <property type="entry name" value="AAA"/>
    <property type="match status" value="1"/>
</dbReference>
<dbReference type="Proteomes" id="UP000494249">
    <property type="component" value="Unassembled WGS sequence"/>
</dbReference>
<evidence type="ECO:0000313" key="14">
    <source>
        <dbReference type="EMBL" id="CAB3730130.1"/>
    </source>
</evidence>
<evidence type="ECO:0000256" key="4">
    <source>
        <dbReference type="ARBA" id="ARBA00022741"/>
    </source>
</evidence>
<evidence type="ECO:0000256" key="11">
    <source>
        <dbReference type="NCBIfam" id="TIGR00665"/>
    </source>
</evidence>
<evidence type="ECO:0000256" key="10">
    <source>
        <dbReference type="ARBA" id="ARBA00048954"/>
    </source>
</evidence>
<comment type="similarity">
    <text evidence="1 12">Belongs to the helicase family. DnaB subfamily.</text>
</comment>
<dbReference type="Pfam" id="PF03796">
    <property type="entry name" value="DnaB_C"/>
    <property type="match status" value="1"/>
</dbReference>
<dbReference type="PANTHER" id="PTHR30153">
    <property type="entry name" value="REPLICATIVE DNA HELICASE DNAB"/>
    <property type="match status" value="1"/>
</dbReference>
<dbReference type="InterPro" id="IPR007694">
    <property type="entry name" value="DNA_helicase_DnaB-like_C"/>
</dbReference>
<dbReference type="GO" id="GO:0003677">
    <property type="term" value="F:DNA binding"/>
    <property type="evidence" value="ECO:0007669"/>
    <property type="project" value="UniProtKB-UniRule"/>
</dbReference>
<dbReference type="Gene3D" id="1.10.860.10">
    <property type="entry name" value="DNAb Helicase, Chain A"/>
    <property type="match status" value="1"/>
</dbReference>
<dbReference type="InterPro" id="IPR027417">
    <property type="entry name" value="P-loop_NTPase"/>
</dbReference>
<keyword evidence="8 12" id="KW-0238">DNA-binding</keyword>
<accession>A0A6J5CB43</accession>
<evidence type="ECO:0000256" key="9">
    <source>
        <dbReference type="ARBA" id="ARBA00023235"/>
    </source>
</evidence>
<evidence type="ECO:0000259" key="13">
    <source>
        <dbReference type="PROSITE" id="PS51199"/>
    </source>
</evidence>
<name>A0A6J5CB43_9BURK</name>
<dbReference type="EC" id="5.6.2.3" evidence="11 12"/>
<evidence type="ECO:0000256" key="6">
    <source>
        <dbReference type="ARBA" id="ARBA00022806"/>
    </source>
</evidence>
<keyword evidence="3 12" id="KW-0235">DNA replication</keyword>
<dbReference type="Gene3D" id="3.40.50.300">
    <property type="entry name" value="P-loop containing nucleotide triphosphate hydrolases"/>
    <property type="match status" value="1"/>
</dbReference>
<evidence type="ECO:0000256" key="3">
    <source>
        <dbReference type="ARBA" id="ARBA00022705"/>
    </source>
</evidence>
<keyword evidence="6 12" id="KW-0347">Helicase</keyword>
<dbReference type="GO" id="GO:1990077">
    <property type="term" value="C:primosome complex"/>
    <property type="evidence" value="ECO:0007669"/>
    <property type="project" value="UniProtKB-UniRule"/>
</dbReference>
<keyword evidence="4 12" id="KW-0547">Nucleotide-binding</keyword>
<dbReference type="EMBL" id="CADIKB010000040">
    <property type="protein sequence ID" value="CAB3730130.1"/>
    <property type="molecule type" value="Genomic_DNA"/>
</dbReference>
<evidence type="ECO:0000313" key="15">
    <source>
        <dbReference type="Proteomes" id="UP000494249"/>
    </source>
</evidence>
<dbReference type="RefSeq" id="WP_035483259.1">
    <property type="nucleotide sequence ID" value="NZ_CADFGL010000037.1"/>
</dbReference>
<keyword evidence="9" id="KW-0413">Isomerase</keyword>
<gene>
    <name evidence="14" type="primary">dnaB_2</name>
    <name evidence="14" type="ORF">LMG22037_05507</name>
</gene>
<dbReference type="InterPro" id="IPR036185">
    <property type="entry name" value="DNA_heli_DnaB-like_N_sf"/>
</dbReference>
<dbReference type="GO" id="GO:0005829">
    <property type="term" value="C:cytosol"/>
    <property type="evidence" value="ECO:0007669"/>
    <property type="project" value="TreeGrafter"/>
</dbReference>
<keyword evidence="5 12" id="KW-0378">Hydrolase</keyword>
<dbReference type="SUPFAM" id="SSF48024">
    <property type="entry name" value="N-terminal domain of DnaB helicase"/>
    <property type="match status" value="1"/>
</dbReference>
<dbReference type="SUPFAM" id="SSF52540">
    <property type="entry name" value="P-loop containing nucleoside triphosphate hydrolases"/>
    <property type="match status" value="1"/>
</dbReference>
<evidence type="ECO:0000256" key="7">
    <source>
        <dbReference type="ARBA" id="ARBA00022840"/>
    </source>
</evidence>
<dbReference type="InterPro" id="IPR007692">
    <property type="entry name" value="DNA_helicase_DnaB"/>
</dbReference>
<evidence type="ECO:0000256" key="2">
    <source>
        <dbReference type="ARBA" id="ARBA00022515"/>
    </source>
</evidence>
<dbReference type="PROSITE" id="PS51199">
    <property type="entry name" value="SF4_HELICASE"/>
    <property type="match status" value="1"/>
</dbReference>
<dbReference type="NCBIfam" id="TIGR00665">
    <property type="entry name" value="DnaB"/>
    <property type="match status" value="1"/>
</dbReference>